<evidence type="ECO:0000256" key="16">
    <source>
        <dbReference type="SAM" id="MobiDB-lite"/>
    </source>
</evidence>
<dbReference type="InterPro" id="IPR007081">
    <property type="entry name" value="RNA_pol_Rpb1_5"/>
</dbReference>
<dbReference type="GO" id="GO:0003899">
    <property type="term" value="F:DNA-directed RNA polymerase activity"/>
    <property type="evidence" value="ECO:0007669"/>
    <property type="project" value="UniProtKB-EC"/>
</dbReference>
<evidence type="ECO:0000256" key="15">
    <source>
        <dbReference type="RuleBase" id="RU004279"/>
    </source>
</evidence>
<dbReference type="GO" id="GO:0005665">
    <property type="term" value="C:RNA polymerase II, core complex"/>
    <property type="evidence" value="ECO:0007669"/>
    <property type="project" value="TreeGrafter"/>
</dbReference>
<dbReference type="InterPro" id="IPR045867">
    <property type="entry name" value="DNA-dir_RpoC_beta_prime"/>
</dbReference>
<dbReference type="Pfam" id="PF04998">
    <property type="entry name" value="RNA_pol_Rpb1_5"/>
    <property type="match status" value="1"/>
</dbReference>
<reference evidence="18" key="1">
    <citation type="submission" date="2021-05" db="EMBL/GenBank/DDBJ databases">
        <title>The genome of the haptophyte Pavlova lutheri (Diacronema luteri, Pavlovales) - a model for lipid biosynthesis in eukaryotic algae.</title>
        <authorList>
            <person name="Hulatt C.J."/>
            <person name="Posewitz M.C."/>
        </authorList>
    </citation>
    <scope>NUCLEOTIDE SEQUENCE</scope>
    <source>
        <strain evidence="18">NIVA-4/92</strain>
    </source>
</reference>
<dbReference type="Gene3D" id="3.30.1360.140">
    <property type="match status" value="1"/>
</dbReference>
<dbReference type="InterPro" id="IPR044893">
    <property type="entry name" value="RNA_pol_Rpb1_clamp_domain"/>
</dbReference>
<dbReference type="InterPro" id="IPR038120">
    <property type="entry name" value="Rpb1_funnel_sf"/>
</dbReference>
<evidence type="ECO:0000256" key="11">
    <source>
        <dbReference type="ARBA" id="ARBA00023125"/>
    </source>
</evidence>
<dbReference type="Pfam" id="PF04990">
    <property type="entry name" value="RNA_pol_Rpb1_7"/>
    <property type="match status" value="1"/>
</dbReference>
<dbReference type="Gene3D" id="1.10.150.390">
    <property type="match status" value="1"/>
</dbReference>
<dbReference type="Gene3D" id="2.40.40.20">
    <property type="match status" value="1"/>
</dbReference>
<dbReference type="InterPro" id="IPR007083">
    <property type="entry name" value="RNA_pol_Rpb1_4"/>
</dbReference>
<dbReference type="CDD" id="cd02584">
    <property type="entry name" value="RNAP_II_Rpb1_C"/>
    <property type="match status" value="1"/>
</dbReference>
<dbReference type="GO" id="GO:0046872">
    <property type="term" value="F:metal ion binding"/>
    <property type="evidence" value="ECO:0007669"/>
    <property type="project" value="UniProtKB-KW"/>
</dbReference>
<dbReference type="Pfam" id="PF05000">
    <property type="entry name" value="RNA_pol_Rpb1_4"/>
    <property type="match status" value="1"/>
</dbReference>
<dbReference type="InterPro" id="IPR007080">
    <property type="entry name" value="RNA_pol_Rpb1_1"/>
</dbReference>
<evidence type="ECO:0000256" key="8">
    <source>
        <dbReference type="ARBA" id="ARBA00022737"/>
    </source>
</evidence>
<dbReference type="CDD" id="cd02733">
    <property type="entry name" value="RNAP_II_RPB1_N"/>
    <property type="match status" value="1"/>
</dbReference>
<comment type="caution">
    <text evidence="18">The sequence shown here is derived from an EMBL/GenBank/DDBJ whole genome shotgun (WGS) entry which is preliminary data.</text>
</comment>
<dbReference type="EMBL" id="JAGTXO010000006">
    <property type="protein sequence ID" value="KAG8467436.1"/>
    <property type="molecule type" value="Genomic_DNA"/>
</dbReference>
<dbReference type="InterPro" id="IPR000722">
    <property type="entry name" value="RNA_pol_asu"/>
</dbReference>
<keyword evidence="12 15" id="KW-0804">Transcription</keyword>
<dbReference type="InterPro" id="IPR006592">
    <property type="entry name" value="RNA_pol_N"/>
</dbReference>
<dbReference type="Gene3D" id="3.30.1490.180">
    <property type="entry name" value="RNA polymerase ii"/>
    <property type="match status" value="1"/>
</dbReference>
<dbReference type="FunFam" id="2.40.40.20:FF:000019">
    <property type="entry name" value="DNA-directed RNA polymerase II subunit RPB1"/>
    <property type="match status" value="1"/>
</dbReference>
<dbReference type="NCBIfam" id="NF006336">
    <property type="entry name" value="PRK08566.1"/>
    <property type="match status" value="1"/>
</dbReference>
<comment type="similarity">
    <text evidence="2 15">Belongs to the RNA polymerase beta' chain family.</text>
</comment>
<dbReference type="Proteomes" id="UP000751190">
    <property type="component" value="Unassembled WGS sequence"/>
</dbReference>
<dbReference type="Pfam" id="PF04992">
    <property type="entry name" value="RNA_pol_Rpb1_6"/>
    <property type="match status" value="1"/>
</dbReference>
<comment type="function">
    <text evidence="15">DNA-dependent RNA polymerase catalyzes the transcription of DNA into RNA using the four ribonucleoside triphosphates as substrates.</text>
</comment>
<protein>
    <recommendedName>
        <fullName evidence="15">DNA-directed RNA polymerase subunit</fullName>
        <ecNumber evidence="15">2.7.7.6</ecNumber>
    </recommendedName>
</protein>
<evidence type="ECO:0000256" key="13">
    <source>
        <dbReference type="ARBA" id="ARBA00023242"/>
    </source>
</evidence>
<dbReference type="Pfam" id="PF04997">
    <property type="entry name" value="RNA_pol_Rpb1_1"/>
    <property type="match status" value="1"/>
</dbReference>
<dbReference type="InterPro" id="IPR007073">
    <property type="entry name" value="RNA_pol_Rpb1_7"/>
</dbReference>
<feature type="compositionally biased region" description="Gly residues" evidence="16">
    <location>
        <begin position="1809"/>
        <end position="1821"/>
    </location>
</feature>
<dbReference type="GO" id="GO:0006366">
    <property type="term" value="P:transcription by RNA polymerase II"/>
    <property type="evidence" value="ECO:0007669"/>
    <property type="project" value="InterPro"/>
</dbReference>
<dbReference type="Gene3D" id="1.10.274.100">
    <property type="entry name" value="RNA polymerase Rpb1, domain 3"/>
    <property type="match status" value="1"/>
</dbReference>
<evidence type="ECO:0000313" key="18">
    <source>
        <dbReference type="EMBL" id="KAG8467436.1"/>
    </source>
</evidence>
<dbReference type="OMA" id="KPCMGIV"/>
<dbReference type="FunFam" id="1.10.132.30:FF:000001">
    <property type="entry name" value="DNA-directed RNA polymerase subunit"/>
    <property type="match status" value="1"/>
</dbReference>
<dbReference type="InterPro" id="IPR007075">
    <property type="entry name" value="RNA_pol_Rpb1_6"/>
</dbReference>
<dbReference type="Pfam" id="PF04983">
    <property type="entry name" value="RNA_pol_Rpb1_3"/>
    <property type="match status" value="1"/>
</dbReference>
<dbReference type="PANTHER" id="PTHR19376:SF37">
    <property type="entry name" value="DNA-DIRECTED RNA POLYMERASE II SUBUNIT RPB1"/>
    <property type="match status" value="1"/>
</dbReference>
<dbReference type="PROSITE" id="PS00115">
    <property type="entry name" value="RNA_POL_II_REPEAT"/>
    <property type="match status" value="20"/>
</dbReference>
<evidence type="ECO:0000256" key="6">
    <source>
        <dbReference type="ARBA" id="ARBA00022695"/>
    </source>
</evidence>
<name>A0A8J6CDT7_DIALT</name>
<dbReference type="FunFam" id="1.10.150.390:FF:000001">
    <property type="entry name" value="DNA-directed RNA polymerase subunit"/>
    <property type="match status" value="1"/>
</dbReference>
<dbReference type="Pfam" id="PF00623">
    <property type="entry name" value="RNA_pol_Rpb1_2"/>
    <property type="match status" value="1"/>
</dbReference>
<dbReference type="PANTHER" id="PTHR19376">
    <property type="entry name" value="DNA-DIRECTED RNA POLYMERASE"/>
    <property type="match status" value="1"/>
</dbReference>
<keyword evidence="7" id="KW-0479">Metal-binding</keyword>
<dbReference type="InterPro" id="IPR042102">
    <property type="entry name" value="RNA_pol_Rpb1_3_sf"/>
</dbReference>
<evidence type="ECO:0000259" key="17">
    <source>
        <dbReference type="SMART" id="SM00663"/>
    </source>
</evidence>
<evidence type="ECO:0000256" key="3">
    <source>
        <dbReference type="ARBA" id="ARBA00022478"/>
    </source>
</evidence>
<sequence>MQTGDLTFSQAEVKKVKAVQFGVLSPDELKQLSVVEVTHAECFVNGRPKPKGLCDLRMGTLDRQWICETCHCENDCPGHFGHLELCRPVYHIGFLNTVQKLLRAVCCNCSRLLASEDDERIVALQRKRAERRMHEVVRVCQSYKVCSEEYGCGHAQPATVRRDQPPELQFIFEFKEKGAVTEKQVVDAQRAYQIFSKISDAHCLLLGLDPINCRPEWLLVKVLPVPPPHVRPGVFAGTARSEDDITHKLADIIKANATLKENEQKGAPSHIIAEFARLLQYHHATLVTNNSPLVPRQATTKSGRPLKAIAERLKGKHGRVRGNLMGKRVDFSARTVITPDPNLAIDQVGVPRSIASTLTYPEIVTPFNIERMEALVANGPTDLPGALFIVRTDGMRLDLKRAVKKTDQHLQVGYKVERHLQDGDVVLFNRQPSLHKMSIMAHRIKIMPFSTFRLNLSVTSPYNADFDGDEMNLHVPQTMETRAEATEIMLVPRCIVSPQSNKPVMGIVQDSLLGSRGFSKRDCFLEKDLTMNLCLHLDQWDGKVPTPAILLPRPLWTGKQIMTLYLPNINLRRTSSTHTDEEHRWFSASDTVVQIIAGELVSGILDKKSLGATAGGIVHVAFREYGPAAARAFLGQHQKIINHWLLAVGSSIGVGDTVADNDTMAEISRIISGAKEEVKSLVLQAQRASLECQPGRTMLESFENRVNKVLNECRDNAGTKAQKSLYEINNFKNMVNAGSKGSNINISQIIGCVGQQNVEGKRIPYGFRNRTLPHFTKDDFGPESRGFVENSYLRGLTPQEFFFHAMGGREGLIDTAVKTSETGYIQRRLVKAMEDVMVKYDGTVRNATGSILQFLYGEDGMDGGTLENQDFKFLDMAHEEFRAVYSWDFSRPGIYDAWLNAKVVEECRLSPEIRERLQNEYCALERDRDMLRTQVFHEQLERASHTTDWPMPVNLTRLLENARQLYDIDQRRPTKLHPSYVVESVEALFERLSVVPGKDSISTAAQQNATTNFFALVRATLHSKVLLKNHRLTQEAFDWMIGEIEAKFKMHLAHPGEMCGALAAQSIGEPATQMTLNTFHYAGVSSKNVTLGVPRLKEIINIAKRPKTPSLTVYLSESIRRDSDEAKRIQTLLEHTTLRTLTESTEIWYDPLPLDGNRVMVENDVVTVVAEDADLVRNFYDIEPDDVNMESVSPWLLRVVLNKEVVNEKNISMEEIAAKVSEAFGTGLHVIFTDINADKLVLHVRMCEEENKSKGAPDGADGAPQPPAETESRDVVFFHAISEALQSVTLRGVEDIKRVFLREAKANAVNDRGGYEAVSEWVLDTEGSALMRVMHDCPEVDHCRTTSNNIVEIFEALGIEAVRAALLRELRSVIEFDGSYVNYRHLAILCDAMTNAGALMAISRHGINRGEKGTLTRCSFEETVDILMEAAAFAHRDSLRGVSDNIMLGQLAPMGTGQFELFVNETMLDELPDINEDAEYLDVDSSAAAYAANLQTPFQDAGTPIMPFSPAGAMTPGGASGAFSPFPESPWSGGGAQWSPAGAMSPAAGLGGNAFSPGYSPTSPAYSPTSPAYSPTSPAYSPTSPAYSPTSPAYSPTSPAYSPTSPAYSPTSPAYSPTSPAYSPTSPAYSPTSPAYSPTSPAYSPTSPAYSPTSPAYSPTSPAYSPTSPAYSPTSPAYSPTSPAYSPTSPAYSPTSPAYSPTSPAYSPTSPAYSPTSPAYSPTSPAYSPTSPAYSPTSPAYSPTSPAYSPTSPAYSPTSPAYSPTSPAYSPTSPAYSPTSPAYSPTSPAYSPNSPSYSPNVPTGAVSPNGGGDALGGGGAPVDGAPPQGPQYSPTR</sequence>
<keyword evidence="11" id="KW-0238">DNA-binding</keyword>
<keyword evidence="4" id="KW-0597">Phosphoprotein</keyword>
<evidence type="ECO:0000313" key="19">
    <source>
        <dbReference type="Proteomes" id="UP000751190"/>
    </source>
</evidence>
<gene>
    <name evidence="18" type="ORF">KFE25_000752</name>
</gene>
<dbReference type="SUPFAM" id="SSF64484">
    <property type="entry name" value="beta and beta-prime subunits of DNA dependent RNA-polymerase"/>
    <property type="match status" value="1"/>
</dbReference>
<feature type="compositionally biased region" description="Low complexity" evidence="16">
    <location>
        <begin position="1565"/>
        <end position="1799"/>
    </location>
</feature>
<evidence type="ECO:0000256" key="2">
    <source>
        <dbReference type="ARBA" id="ARBA00006460"/>
    </source>
</evidence>
<evidence type="ECO:0000256" key="10">
    <source>
        <dbReference type="ARBA" id="ARBA00022842"/>
    </source>
</evidence>
<dbReference type="SMART" id="SM00663">
    <property type="entry name" value="RPOLA_N"/>
    <property type="match status" value="1"/>
</dbReference>
<dbReference type="FunFam" id="1.10.274.100:FF:000001">
    <property type="entry name" value="DNA-directed RNA polymerase subunit"/>
    <property type="match status" value="1"/>
</dbReference>
<evidence type="ECO:0000256" key="12">
    <source>
        <dbReference type="ARBA" id="ARBA00023163"/>
    </source>
</evidence>
<dbReference type="PRINTS" id="PR01217">
    <property type="entry name" value="PRICHEXTENSN"/>
</dbReference>
<keyword evidence="5 15" id="KW-0808">Transferase</keyword>
<feature type="region of interest" description="Disordered" evidence="16">
    <location>
        <begin position="1519"/>
        <end position="1544"/>
    </location>
</feature>
<feature type="domain" description="RNA polymerase N-terminal" evidence="17">
    <location>
        <begin position="216"/>
        <end position="519"/>
    </location>
</feature>
<evidence type="ECO:0000256" key="4">
    <source>
        <dbReference type="ARBA" id="ARBA00022553"/>
    </source>
</evidence>
<feature type="region of interest" description="Disordered" evidence="16">
    <location>
        <begin position="1565"/>
        <end position="1836"/>
    </location>
</feature>
<keyword evidence="13" id="KW-0539">Nucleus</keyword>
<evidence type="ECO:0000256" key="7">
    <source>
        <dbReference type="ARBA" id="ARBA00022723"/>
    </source>
</evidence>
<dbReference type="Gene3D" id="1.10.132.30">
    <property type="match status" value="1"/>
</dbReference>
<dbReference type="GO" id="GO:0003677">
    <property type="term" value="F:DNA binding"/>
    <property type="evidence" value="ECO:0007669"/>
    <property type="project" value="UniProtKB-KW"/>
</dbReference>
<comment type="subcellular location">
    <subcellularLocation>
        <location evidence="1">Nucleus</location>
    </subcellularLocation>
</comment>
<dbReference type="OrthoDB" id="270392at2759"/>
<dbReference type="InterPro" id="IPR007066">
    <property type="entry name" value="RNA_pol_Rpb1_3"/>
</dbReference>
<dbReference type="Pfam" id="PF05001">
    <property type="entry name" value="RNA_pol_Rpb1_R"/>
    <property type="match status" value="16"/>
</dbReference>
<keyword evidence="9" id="KW-0862">Zinc</keyword>
<organism evidence="18 19">
    <name type="scientific">Diacronema lutheri</name>
    <name type="common">Unicellular marine alga</name>
    <name type="synonym">Monochrysis lutheri</name>
    <dbReference type="NCBI Taxonomy" id="2081491"/>
    <lineage>
        <taxon>Eukaryota</taxon>
        <taxon>Haptista</taxon>
        <taxon>Haptophyta</taxon>
        <taxon>Pavlovophyceae</taxon>
        <taxon>Pavlovales</taxon>
        <taxon>Pavlovaceae</taxon>
        <taxon>Diacronema</taxon>
    </lineage>
</organism>
<comment type="catalytic activity">
    <reaction evidence="14 15">
        <text>RNA(n) + a ribonucleoside 5'-triphosphate = RNA(n+1) + diphosphate</text>
        <dbReference type="Rhea" id="RHEA:21248"/>
        <dbReference type="Rhea" id="RHEA-COMP:14527"/>
        <dbReference type="Rhea" id="RHEA-COMP:17342"/>
        <dbReference type="ChEBI" id="CHEBI:33019"/>
        <dbReference type="ChEBI" id="CHEBI:61557"/>
        <dbReference type="ChEBI" id="CHEBI:140395"/>
        <dbReference type="EC" id="2.7.7.6"/>
    </reaction>
</comment>
<dbReference type="Gene3D" id="4.10.860.120">
    <property type="entry name" value="RNA polymerase II, clamp domain"/>
    <property type="match status" value="2"/>
</dbReference>
<dbReference type="Gene3D" id="6.20.50.80">
    <property type="match status" value="1"/>
</dbReference>
<dbReference type="EC" id="2.7.7.6" evidence="15"/>
<evidence type="ECO:0000256" key="1">
    <source>
        <dbReference type="ARBA" id="ARBA00004123"/>
    </source>
</evidence>
<keyword evidence="10" id="KW-0460">Magnesium</keyword>
<proteinExistence type="inferred from homology"/>
<evidence type="ECO:0000256" key="9">
    <source>
        <dbReference type="ARBA" id="ARBA00022833"/>
    </source>
</evidence>
<keyword evidence="3 15" id="KW-0240">DNA-directed RNA polymerase</keyword>
<accession>A0A8J6CDT7</accession>
<evidence type="ECO:0000256" key="14">
    <source>
        <dbReference type="ARBA" id="ARBA00048552"/>
    </source>
</evidence>
<keyword evidence="19" id="KW-1185">Reference proteome</keyword>
<keyword evidence="6 15" id="KW-0548">Nucleotidyltransferase</keyword>
<dbReference type="Gene3D" id="6.10.250.2940">
    <property type="match status" value="1"/>
</dbReference>
<evidence type="ECO:0000256" key="5">
    <source>
        <dbReference type="ARBA" id="ARBA00022679"/>
    </source>
</evidence>
<dbReference type="InterPro" id="IPR038593">
    <property type="entry name" value="RNA_pol_Rpb1_7_sf"/>
</dbReference>
<keyword evidence="8" id="KW-0677">Repeat</keyword>
<dbReference type="InterPro" id="IPR000684">
    <property type="entry name" value="RNA_pol_II_repeat_euk"/>
</dbReference>
<dbReference type="FunFam" id="4.10.860.120:FF:000003">
    <property type="entry name" value="DNA-directed RNA polymerase subunit"/>
    <property type="match status" value="1"/>
</dbReference>